<dbReference type="Proteomes" id="UP000689195">
    <property type="component" value="Unassembled WGS sequence"/>
</dbReference>
<evidence type="ECO:0000313" key="5">
    <source>
        <dbReference type="EMBL" id="CAD8132810.1"/>
    </source>
</evidence>
<evidence type="ECO:0000259" key="4">
    <source>
        <dbReference type="SMART" id="SM00848"/>
    </source>
</evidence>
<accession>A0A8S1RZK3</accession>
<sequence>MKNLYIVALLSISLLSLQLYNTEQLTDEYSKWKQHHQKLYQGVEDTYRKQIFHQNLQIVNEHNARFNQGLENFEIEANQFADLTFDEFSSLYLYSSYPDQEYINNKYQKTTQKQNKSIKADILDHYDWSTTIQDYSQPYNQGKCLGSWAFAVAGSIESALYLGTYEQISPQYLINCVPQTNPCLEGSVKNTWDWVTDNQNYLDLEVNVVYTGTKGACIPSMDNIQVLNGYEMLNKDQFVQDSDYYQALQEHIVVSPLSVSSIYFQLYKKGVYDKPCGDNLNYDALVVGYDARTDQGSLPFYKLKMSWSPNYGEQGYVRIAMANKCIYEKQSYANKA</sequence>
<dbReference type="Pfam" id="PF00112">
    <property type="entry name" value="Peptidase_C1"/>
    <property type="match status" value="1"/>
</dbReference>
<dbReference type="InterPro" id="IPR013128">
    <property type="entry name" value="Peptidase_C1A"/>
</dbReference>
<organism evidence="5 6">
    <name type="scientific">Paramecium pentaurelia</name>
    <dbReference type="NCBI Taxonomy" id="43138"/>
    <lineage>
        <taxon>Eukaryota</taxon>
        <taxon>Sar</taxon>
        <taxon>Alveolata</taxon>
        <taxon>Ciliophora</taxon>
        <taxon>Intramacronucleata</taxon>
        <taxon>Oligohymenophorea</taxon>
        <taxon>Peniculida</taxon>
        <taxon>Parameciidae</taxon>
        <taxon>Paramecium</taxon>
    </lineage>
</organism>
<name>A0A8S1RZK3_9CILI</name>
<dbReference type="SMART" id="SM00645">
    <property type="entry name" value="Pept_C1"/>
    <property type="match status" value="1"/>
</dbReference>
<protein>
    <recommendedName>
        <fullName evidence="7">Papain family cysteine protease</fullName>
    </recommendedName>
</protein>
<feature type="domain" description="Cathepsin propeptide inhibitor" evidence="4">
    <location>
        <begin position="29"/>
        <end position="88"/>
    </location>
</feature>
<feature type="chain" id="PRO_5035878447" description="Papain family cysteine protease" evidence="2">
    <location>
        <begin position="23"/>
        <end position="336"/>
    </location>
</feature>
<evidence type="ECO:0000259" key="3">
    <source>
        <dbReference type="SMART" id="SM00645"/>
    </source>
</evidence>
<feature type="domain" description="Peptidase C1A papain C-terminal" evidence="3">
    <location>
        <begin position="122"/>
        <end position="335"/>
    </location>
</feature>
<dbReference type="EMBL" id="CAJJDO010000002">
    <property type="protein sequence ID" value="CAD8132810.1"/>
    <property type="molecule type" value="Genomic_DNA"/>
</dbReference>
<evidence type="ECO:0000256" key="2">
    <source>
        <dbReference type="SAM" id="SignalP"/>
    </source>
</evidence>
<keyword evidence="6" id="KW-1185">Reference proteome</keyword>
<feature type="signal peptide" evidence="2">
    <location>
        <begin position="1"/>
        <end position="22"/>
    </location>
</feature>
<dbReference type="PANTHER" id="PTHR12411">
    <property type="entry name" value="CYSTEINE PROTEASE FAMILY C1-RELATED"/>
    <property type="match status" value="1"/>
</dbReference>
<dbReference type="SMART" id="SM00848">
    <property type="entry name" value="Inhibitor_I29"/>
    <property type="match status" value="1"/>
</dbReference>
<gene>
    <name evidence="5" type="ORF">PPENT_87.1.T0020082</name>
</gene>
<dbReference type="AlphaFoldDB" id="A0A8S1RZK3"/>
<dbReference type="OrthoDB" id="10253408at2759"/>
<dbReference type="GO" id="GO:0006508">
    <property type="term" value="P:proteolysis"/>
    <property type="evidence" value="ECO:0007669"/>
    <property type="project" value="InterPro"/>
</dbReference>
<reference evidence="5" key="1">
    <citation type="submission" date="2021-01" db="EMBL/GenBank/DDBJ databases">
        <authorList>
            <consortium name="Genoscope - CEA"/>
            <person name="William W."/>
        </authorList>
    </citation>
    <scope>NUCLEOTIDE SEQUENCE</scope>
</reference>
<evidence type="ECO:0008006" key="7">
    <source>
        <dbReference type="Google" id="ProtNLM"/>
    </source>
</evidence>
<comment type="caution">
    <text evidence="5">The sequence shown here is derived from an EMBL/GenBank/DDBJ whole genome shotgun (WGS) entry which is preliminary data.</text>
</comment>
<evidence type="ECO:0000256" key="1">
    <source>
        <dbReference type="ARBA" id="ARBA00023145"/>
    </source>
</evidence>
<keyword evidence="1" id="KW-0865">Zymogen</keyword>
<evidence type="ECO:0000313" key="6">
    <source>
        <dbReference type="Proteomes" id="UP000689195"/>
    </source>
</evidence>
<dbReference type="GO" id="GO:0008234">
    <property type="term" value="F:cysteine-type peptidase activity"/>
    <property type="evidence" value="ECO:0007669"/>
    <property type="project" value="InterPro"/>
</dbReference>
<proteinExistence type="predicted"/>
<dbReference type="InterPro" id="IPR000668">
    <property type="entry name" value="Peptidase_C1A_C"/>
</dbReference>
<dbReference type="Pfam" id="PF08246">
    <property type="entry name" value="Inhibitor_I29"/>
    <property type="match status" value="1"/>
</dbReference>
<dbReference type="InterPro" id="IPR013201">
    <property type="entry name" value="Prot_inhib_I29"/>
</dbReference>
<keyword evidence="2" id="KW-0732">Signal</keyword>